<accession>A0A7M5X4X0</accession>
<protein>
    <submittedName>
        <fullName evidence="1">Uncharacterized protein</fullName>
    </submittedName>
</protein>
<proteinExistence type="predicted"/>
<keyword evidence="2" id="KW-1185">Reference proteome</keyword>
<dbReference type="Proteomes" id="UP000594262">
    <property type="component" value="Unplaced"/>
</dbReference>
<dbReference type="GeneID" id="136821659"/>
<dbReference type="EnsemblMetazoa" id="CLYHEMT017793.1">
    <property type="protein sequence ID" value="CLYHEMP017793.1"/>
    <property type="gene ID" value="CLYHEMG017793"/>
</dbReference>
<name>A0A7M5X4X0_9CNID</name>
<evidence type="ECO:0000313" key="2">
    <source>
        <dbReference type="Proteomes" id="UP000594262"/>
    </source>
</evidence>
<dbReference type="AlphaFoldDB" id="A0A7M5X4X0"/>
<sequence>MDTMIKLQKSKQNIARLSKELEILKIKHTIASNDCLAKESKIRHYKKENADLCVKLAKEKAVNASLKRIPKPKQIVKSPQLIVESKGTSEVVFKSRDWRLNDASQKITVVREVCGGPEPIQKQLSSQNKFQPKSKLLIPKPVQMNGYLFVPAEYVQYMPGFGSLEVPKVKCSQDFRLNSAKSQEKINRKIIKPIKKEAPVNNSYESQLVDTPALPITVAKPSCVKIDSVDWADFEYNDDQKIDYNEIIQF</sequence>
<dbReference type="RefSeq" id="XP_066933969.1">
    <property type="nucleotide sequence ID" value="XM_067077868.1"/>
</dbReference>
<organism evidence="1 2">
    <name type="scientific">Clytia hemisphaerica</name>
    <dbReference type="NCBI Taxonomy" id="252671"/>
    <lineage>
        <taxon>Eukaryota</taxon>
        <taxon>Metazoa</taxon>
        <taxon>Cnidaria</taxon>
        <taxon>Hydrozoa</taxon>
        <taxon>Hydroidolina</taxon>
        <taxon>Leptothecata</taxon>
        <taxon>Obeliida</taxon>
        <taxon>Clytiidae</taxon>
        <taxon>Clytia</taxon>
    </lineage>
</organism>
<reference evidence="1" key="1">
    <citation type="submission" date="2021-01" db="UniProtKB">
        <authorList>
            <consortium name="EnsemblMetazoa"/>
        </authorList>
    </citation>
    <scope>IDENTIFICATION</scope>
</reference>
<evidence type="ECO:0000313" key="1">
    <source>
        <dbReference type="EnsemblMetazoa" id="CLYHEMP017793.1"/>
    </source>
</evidence>